<dbReference type="AlphaFoldDB" id="A0A7J5Y686"/>
<dbReference type="SMART" id="SM00408">
    <property type="entry name" value="IGc2"/>
    <property type="match status" value="4"/>
</dbReference>
<reference evidence="23 24" key="1">
    <citation type="submission" date="2020-03" db="EMBL/GenBank/DDBJ databases">
        <title>Dissostichus mawsoni Genome sequencing and assembly.</title>
        <authorList>
            <person name="Park H."/>
        </authorList>
    </citation>
    <scope>NUCLEOTIDE SEQUENCE [LARGE SCALE GENOMIC DNA]</scope>
    <source>
        <strain evidence="23">DM0001</strain>
        <tissue evidence="23">Muscle</tissue>
    </source>
</reference>
<evidence type="ECO:0000256" key="2">
    <source>
        <dbReference type="ARBA" id="ARBA00004123"/>
    </source>
</evidence>
<comment type="catalytic activity">
    <reaction evidence="21">
        <text>L-seryl-[protein] + ATP = O-phospho-L-seryl-[protein] + ADP + H(+)</text>
        <dbReference type="Rhea" id="RHEA:17989"/>
        <dbReference type="Rhea" id="RHEA-COMP:9863"/>
        <dbReference type="Rhea" id="RHEA-COMP:11604"/>
        <dbReference type="ChEBI" id="CHEBI:15378"/>
        <dbReference type="ChEBI" id="CHEBI:29999"/>
        <dbReference type="ChEBI" id="CHEBI:30616"/>
        <dbReference type="ChEBI" id="CHEBI:83421"/>
        <dbReference type="ChEBI" id="CHEBI:456216"/>
        <dbReference type="EC" id="2.7.11.1"/>
    </reaction>
</comment>
<dbReference type="InterPro" id="IPR013783">
    <property type="entry name" value="Ig-like_fold"/>
</dbReference>
<evidence type="ECO:0000256" key="12">
    <source>
        <dbReference type="ARBA" id="ARBA00022741"/>
    </source>
</evidence>
<dbReference type="GO" id="GO:0004674">
    <property type="term" value="F:protein serine/threonine kinase activity"/>
    <property type="evidence" value="ECO:0007669"/>
    <property type="project" value="UniProtKB-KW"/>
</dbReference>
<keyword evidence="7" id="KW-0723">Serine/threonine-protein kinase</keyword>
<dbReference type="FunFam" id="2.60.40.10:FF:000214">
    <property type="entry name" value="titin isoform X1"/>
    <property type="match status" value="3"/>
</dbReference>
<keyword evidence="13" id="KW-0418">Kinase</keyword>
<dbReference type="PROSITE" id="PS50835">
    <property type="entry name" value="IG_LIKE"/>
    <property type="match status" value="4"/>
</dbReference>
<keyword evidence="11" id="KW-0677">Repeat</keyword>
<keyword evidence="24" id="KW-1185">Reference proteome</keyword>
<evidence type="ECO:0000256" key="7">
    <source>
        <dbReference type="ARBA" id="ARBA00022527"/>
    </source>
</evidence>
<evidence type="ECO:0000313" key="24">
    <source>
        <dbReference type="Proteomes" id="UP000518266"/>
    </source>
</evidence>
<dbReference type="Gene3D" id="2.60.40.10">
    <property type="entry name" value="Immunoglobulins"/>
    <property type="match status" value="8"/>
</dbReference>
<comment type="cofactor">
    <cofactor evidence="1">
        <name>Mg(2+)</name>
        <dbReference type="ChEBI" id="CHEBI:18420"/>
    </cofactor>
</comment>
<dbReference type="EC" id="2.7.11.1" evidence="5"/>
<comment type="caution">
    <text evidence="23">The sequence shown here is derived from an EMBL/GenBank/DDBJ whole genome shotgun (WGS) entry which is preliminary data.</text>
</comment>
<evidence type="ECO:0000256" key="14">
    <source>
        <dbReference type="ARBA" id="ARBA00022840"/>
    </source>
</evidence>
<sequence length="761" mass="86675">MRLKFVQQLKDQTVKEGKTVRFELELSHDNVPVVWYRNEVKLHVSRTVLTHVEGKRHILEMRTLCLDDTCQIKAEAKGIYSMAKLTVIEGDAVFVVKLQDYTATEKDEVSLDCELSKDVPVMWFHEETEVIASKTLLMKSEGTRRSLVLRKVEQSDKGKYVCDCGTDKTTASINIEARDIKVVRPIYGVELFDGETARFEVEISEDDVRGQWKLNGKHTLILYNCKVAMTGEVAYAAANAKCAANLKVKELPMNFLTPLSDVNVYEKDEARFELELSRAPKSFRWLKGTQELQKDEKYEMIQEGNMYVLQIHSVAYEDEAKYMFEAEDKRTSGKLFAKPIKDVTVKERETAEFSVELSHDKVPVVWYKNDVRLHPSKVVHMADHGKVHTLAFKEVNIDDTSMIKVEAMDKSVTAMLTVIEGDLYFTTKLQNYTAVEKDEVKLVCELSKTIADVKWFKDGKEITPSKNIAVSTDGKKRILMVRKAEKANIGEYSCDCGSDKTAANLNIEERDIKVTRPLYSVEVTETETAKFETEISEEDEAARFTKNLSNVEGTETDSVKMICEVSKPSAEVRWFRGDEELPEGGRYEHISDGKKRILIIQDLRMEDGGEVGSRVHRPSSEPGEELRFLDPIEDVETQEKKTIGFTCKVNRPEVTVRWLKAGQEVTLSKRIVYRADGLKHTLTVKDCVMDDEGEYTAVVGDDKCAAELIISEAPTDFTAQLRDTTVTEFEDAEFTCKMSKDKAAVKWYRNGREIREGPRWS</sequence>
<feature type="domain" description="Ig-like" evidence="22">
    <location>
        <begin position="714"/>
        <end position="761"/>
    </location>
</feature>
<evidence type="ECO:0000256" key="6">
    <source>
        <dbReference type="ARBA" id="ARBA00022490"/>
    </source>
</evidence>
<dbReference type="EMBL" id="JAAKFY010000018">
    <property type="protein sequence ID" value="KAF3843838.1"/>
    <property type="molecule type" value="Genomic_DNA"/>
</dbReference>
<dbReference type="FunFam" id="2.60.40.10:FF:000050">
    <property type="entry name" value="Titin isoform B"/>
    <property type="match status" value="2"/>
</dbReference>
<keyword evidence="12" id="KW-0547">Nucleotide-binding</keyword>
<evidence type="ECO:0000256" key="17">
    <source>
        <dbReference type="ARBA" id="ARBA00023157"/>
    </source>
</evidence>
<evidence type="ECO:0000259" key="22">
    <source>
        <dbReference type="PROSITE" id="PS50835"/>
    </source>
</evidence>
<proteinExistence type="inferred from homology"/>
<dbReference type="InterPro" id="IPR003599">
    <property type="entry name" value="Ig_sub"/>
</dbReference>
<comment type="catalytic activity">
    <reaction evidence="20">
        <text>L-threonyl-[protein] + ATP = O-phospho-L-threonyl-[protein] + ADP + H(+)</text>
        <dbReference type="Rhea" id="RHEA:46608"/>
        <dbReference type="Rhea" id="RHEA-COMP:11060"/>
        <dbReference type="Rhea" id="RHEA-COMP:11605"/>
        <dbReference type="ChEBI" id="CHEBI:15378"/>
        <dbReference type="ChEBI" id="CHEBI:30013"/>
        <dbReference type="ChEBI" id="CHEBI:30616"/>
        <dbReference type="ChEBI" id="CHEBI:61977"/>
        <dbReference type="ChEBI" id="CHEBI:456216"/>
        <dbReference type="EC" id="2.7.11.1"/>
    </reaction>
</comment>
<dbReference type="PANTHER" id="PTHR35971">
    <property type="entry name" value="SI:DKEY-31G6.6"/>
    <property type="match status" value="1"/>
</dbReference>
<dbReference type="Proteomes" id="UP000518266">
    <property type="component" value="Unassembled WGS sequence"/>
</dbReference>
<dbReference type="OrthoDB" id="5969272at2759"/>
<evidence type="ECO:0000256" key="15">
    <source>
        <dbReference type="ARBA" id="ARBA00022842"/>
    </source>
</evidence>
<keyword evidence="8" id="KW-0597">Phosphoprotein</keyword>
<keyword evidence="14" id="KW-0067">ATP-binding</keyword>
<evidence type="ECO:0000256" key="8">
    <source>
        <dbReference type="ARBA" id="ARBA00022553"/>
    </source>
</evidence>
<keyword evidence="15" id="KW-0460">Magnesium</keyword>
<dbReference type="InterPro" id="IPR052385">
    <property type="entry name" value="Obscurin/Obscurin-like_Reg"/>
</dbReference>
<name>A0A7J5Y686_DISMA</name>
<evidence type="ECO:0000256" key="20">
    <source>
        <dbReference type="ARBA" id="ARBA00047899"/>
    </source>
</evidence>
<organism evidence="23 24">
    <name type="scientific">Dissostichus mawsoni</name>
    <name type="common">Antarctic cod</name>
    <dbReference type="NCBI Taxonomy" id="36200"/>
    <lineage>
        <taxon>Eukaryota</taxon>
        <taxon>Metazoa</taxon>
        <taxon>Chordata</taxon>
        <taxon>Craniata</taxon>
        <taxon>Vertebrata</taxon>
        <taxon>Euteleostomi</taxon>
        <taxon>Actinopterygii</taxon>
        <taxon>Neopterygii</taxon>
        <taxon>Teleostei</taxon>
        <taxon>Neoteleostei</taxon>
        <taxon>Acanthomorphata</taxon>
        <taxon>Eupercaria</taxon>
        <taxon>Perciformes</taxon>
        <taxon>Notothenioidei</taxon>
        <taxon>Nototheniidae</taxon>
        <taxon>Dissostichus</taxon>
    </lineage>
</organism>
<keyword evidence="10" id="KW-0479">Metal-binding</keyword>
<keyword evidence="9" id="KW-0808">Transferase</keyword>
<keyword evidence="6" id="KW-0963">Cytoplasm</keyword>
<keyword evidence="16" id="KW-0112">Calmodulin-binding</keyword>
<evidence type="ECO:0000256" key="13">
    <source>
        <dbReference type="ARBA" id="ARBA00022777"/>
    </source>
</evidence>
<evidence type="ECO:0000256" key="10">
    <source>
        <dbReference type="ARBA" id="ARBA00022723"/>
    </source>
</evidence>
<dbReference type="GO" id="GO:0046872">
    <property type="term" value="F:metal ion binding"/>
    <property type="evidence" value="ECO:0007669"/>
    <property type="project" value="UniProtKB-KW"/>
</dbReference>
<dbReference type="Pfam" id="PF07679">
    <property type="entry name" value="I-set"/>
    <property type="match status" value="7"/>
</dbReference>
<protein>
    <recommendedName>
        <fullName evidence="5">non-specific serine/threonine protein kinase</fullName>
        <ecNumber evidence="5">2.7.11.1</ecNumber>
    </recommendedName>
</protein>
<evidence type="ECO:0000256" key="19">
    <source>
        <dbReference type="ARBA" id="ARBA00023319"/>
    </source>
</evidence>
<dbReference type="InterPro" id="IPR013098">
    <property type="entry name" value="Ig_I-set"/>
</dbReference>
<keyword evidence="18" id="KW-0539">Nucleus</keyword>
<dbReference type="FunFam" id="2.60.40.10:FF:000148">
    <property type="entry name" value="titin isoform X1"/>
    <property type="match status" value="1"/>
</dbReference>
<dbReference type="GO" id="GO:0005516">
    <property type="term" value="F:calmodulin binding"/>
    <property type="evidence" value="ECO:0007669"/>
    <property type="project" value="UniProtKB-KW"/>
</dbReference>
<keyword evidence="19" id="KW-0393">Immunoglobulin domain</keyword>
<dbReference type="GO" id="GO:0005524">
    <property type="term" value="F:ATP binding"/>
    <property type="evidence" value="ECO:0007669"/>
    <property type="project" value="UniProtKB-KW"/>
</dbReference>
<evidence type="ECO:0000256" key="4">
    <source>
        <dbReference type="ARBA" id="ARBA00006692"/>
    </source>
</evidence>
<accession>A0A7J5Y686</accession>
<keyword evidence="17" id="KW-1015">Disulfide bond</keyword>
<dbReference type="InterPro" id="IPR007110">
    <property type="entry name" value="Ig-like_dom"/>
</dbReference>
<dbReference type="InterPro" id="IPR036179">
    <property type="entry name" value="Ig-like_dom_sf"/>
</dbReference>
<evidence type="ECO:0000256" key="5">
    <source>
        <dbReference type="ARBA" id="ARBA00012513"/>
    </source>
</evidence>
<dbReference type="GO" id="GO:0005737">
    <property type="term" value="C:cytoplasm"/>
    <property type="evidence" value="ECO:0007669"/>
    <property type="project" value="UniProtKB-SubCell"/>
</dbReference>
<evidence type="ECO:0000256" key="21">
    <source>
        <dbReference type="ARBA" id="ARBA00048679"/>
    </source>
</evidence>
<dbReference type="GO" id="GO:0005634">
    <property type="term" value="C:nucleus"/>
    <property type="evidence" value="ECO:0007669"/>
    <property type="project" value="UniProtKB-SubCell"/>
</dbReference>
<dbReference type="SMART" id="SM00409">
    <property type="entry name" value="IG"/>
    <property type="match status" value="8"/>
</dbReference>
<dbReference type="PANTHER" id="PTHR35971:SF5">
    <property type="entry name" value="OBSCURIN LIKE CYTOSKELETAL ADAPTOR 1"/>
    <property type="match status" value="1"/>
</dbReference>
<feature type="domain" description="Ig-like" evidence="22">
    <location>
        <begin position="91"/>
        <end position="174"/>
    </location>
</feature>
<feature type="domain" description="Ig-like" evidence="22">
    <location>
        <begin position="414"/>
        <end position="506"/>
    </location>
</feature>
<gene>
    <name evidence="23" type="ORF">F7725_002687</name>
</gene>
<evidence type="ECO:0000256" key="9">
    <source>
        <dbReference type="ARBA" id="ARBA00022679"/>
    </source>
</evidence>
<evidence type="ECO:0000313" key="23">
    <source>
        <dbReference type="EMBL" id="KAF3843838.1"/>
    </source>
</evidence>
<evidence type="ECO:0000256" key="3">
    <source>
        <dbReference type="ARBA" id="ARBA00004496"/>
    </source>
</evidence>
<evidence type="ECO:0000256" key="1">
    <source>
        <dbReference type="ARBA" id="ARBA00001946"/>
    </source>
</evidence>
<evidence type="ECO:0000256" key="18">
    <source>
        <dbReference type="ARBA" id="ARBA00023242"/>
    </source>
</evidence>
<comment type="subcellular location">
    <subcellularLocation>
        <location evidence="3">Cytoplasm</location>
    </subcellularLocation>
    <subcellularLocation>
        <location evidence="2">Nucleus</location>
    </subcellularLocation>
</comment>
<feature type="domain" description="Ig-like" evidence="22">
    <location>
        <begin position="618"/>
        <end position="711"/>
    </location>
</feature>
<evidence type="ECO:0000256" key="16">
    <source>
        <dbReference type="ARBA" id="ARBA00022860"/>
    </source>
</evidence>
<dbReference type="InterPro" id="IPR003598">
    <property type="entry name" value="Ig_sub2"/>
</dbReference>
<comment type="similarity">
    <text evidence="4">Belongs to the protein kinase superfamily. CAMK Ser/Thr protein kinase family.</text>
</comment>
<dbReference type="SUPFAM" id="SSF48726">
    <property type="entry name" value="Immunoglobulin"/>
    <property type="match status" value="8"/>
</dbReference>
<evidence type="ECO:0000256" key="11">
    <source>
        <dbReference type="ARBA" id="ARBA00022737"/>
    </source>
</evidence>